<evidence type="ECO:0000259" key="3">
    <source>
        <dbReference type="PROSITE" id="PS50011"/>
    </source>
</evidence>
<dbReference type="SUPFAM" id="SSF56112">
    <property type="entry name" value="Protein kinase-like (PK-like)"/>
    <property type="match status" value="1"/>
</dbReference>
<dbReference type="Proteomes" id="UP000324705">
    <property type="component" value="Chromosome 6B"/>
</dbReference>
<organism evidence="4 5">
    <name type="scientific">Triticum turgidum subsp. durum</name>
    <name type="common">Durum wheat</name>
    <name type="synonym">Triticum durum</name>
    <dbReference type="NCBI Taxonomy" id="4567"/>
    <lineage>
        <taxon>Eukaryota</taxon>
        <taxon>Viridiplantae</taxon>
        <taxon>Streptophyta</taxon>
        <taxon>Embryophyta</taxon>
        <taxon>Tracheophyta</taxon>
        <taxon>Spermatophyta</taxon>
        <taxon>Magnoliopsida</taxon>
        <taxon>Liliopsida</taxon>
        <taxon>Poales</taxon>
        <taxon>Poaceae</taxon>
        <taxon>BOP clade</taxon>
        <taxon>Pooideae</taxon>
        <taxon>Triticodae</taxon>
        <taxon>Triticeae</taxon>
        <taxon>Triticinae</taxon>
        <taxon>Triticum</taxon>
    </lineage>
</organism>
<evidence type="ECO:0000256" key="2">
    <source>
        <dbReference type="ARBA" id="ARBA00022840"/>
    </source>
</evidence>
<protein>
    <recommendedName>
        <fullName evidence="3">Protein kinase domain-containing protein</fullName>
    </recommendedName>
</protein>
<dbReference type="PIRSF" id="PIRSF000654">
    <property type="entry name" value="Integrin-linked_kinase"/>
    <property type="match status" value="1"/>
</dbReference>
<gene>
    <name evidence="4" type="ORF">TRITD_6Bv1G010150</name>
</gene>
<dbReference type="EMBL" id="LT934122">
    <property type="protein sequence ID" value="VAI53225.1"/>
    <property type="molecule type" value="Genomic_DNA"/>
</dbReference>
<reference evidence="4 5" key="1">
    <citation type="submission" date="2017-09" db="EMBL/GenBank/DDBJ databases">
        <authorList>
            <consortium name="International Durum Wheat Genome Sequencing Consortium (IDWGSC)"/>
            <person name="Milanesi L."/>
        </authorList>
    </citation>
    <scope>NUCLEOTIDE SEQUENCE [LARGE SCALE GENOMIC DNA]</scope>
    <source>
        <strain evidence="5">cv. Svevo</strain>
    </source>
</reference>
<evidence type="ECO:0000256" key="1">
    <source>
        <dbReference type="ARBA" id="ARBA00022741"/>
    </source>
</evidence>
<dbReference type="InterPro" id="IPR045274">
    <property type="entry name" value="WAK-like"/>
</dbReference>
<dbReference type="InterPro" id="IPR000719">
    <property type="entry name" value="Prot_kinase_dom"/>
</dbReference>
<dbReference type="InterPro" id="IPR011009">
    <property type="entry name" value="Kinase-like_dom_sf"/>
</dbReference>
<dbReference type="Gene3D" id="1.10.510.10">
    <property type="entry name" value="Transferase(Phosphotransferase) domain 1"/>
    <property type="match status" value="1"/>
</dbReference>
<dbReference type="GO" id="GO:0005886">
    <property type="term" value="C:plasma membrane"/>
    <property type="evidence" value="ECO:0007669"/>
    <property type="project" value="TreeGrafter"/>
</dbReference>
<dbReference type="PANTHER" id="PTHR27005">
    <property type="entry name" value="WALL-ASSOCIATED RECEPTOR KINASE-LIKE 21"/>
    <property type="match status" value="1"/>
</dbReference>
<name>A0A9R1B6F7_TRITD</name>
<dbReference type="Gene3D" id="3.30.200.20">
    <property type="entry name" value="Phosphorylase Kinase, domain 1"/>
    <property type="match status" value="1"/>
</dbReference>
<dbReference type="PANTHER" id="PTHR27005:SF497">
    <property type="entry name" value="PROTEIN KINASE DOMAIN-CONTAINING PROTEIN"/>
    <property type="match status" value="1"/>
</dbReference>
<dbReference type="AlphaFoldDB" id="A0A9R1B6F7"/>
<dbReference type="Pfam" id="PF07714">
    <property type="entry name" value="PK_Tyr_Ser-Thr"/>
    <property type="match status" value="1"/>
</dbReference>
<keyword evidence="5" id="KW-1185">Reference proteome</keyword>
<dbReference type="SMART" id="SM00220">
    <property type="entry name" value="S_TKc"/>
    <property type="match status" value="1"/>
</dbReference>
<keyword evidence="2" id="KW-0067">ATP-binding</keyword>
<dbReference type="GO" id="GO:0007166">
    <property type="term" value="P:cell surface receptor signaling pathway"/>
    <property type="evidence" value="ECO:0007669"/>
    <property type="project" value="InterPro"/>
</dbReference>
<sequence length="235" mass="26720">MRESDRFVNEAITHSRLIHKNIVRLIGCCVEVDNPMLVYEFFSKDSLHEILHSNKRVPLNLAVRLSIAAQSAGAIAYMHSALDKQFLHGDVKSANILLDDQFVPKISNFGISSFVALDCNLTRMVTGDMSYMDPVYLHTGVLTEQNDVYNFGVVMLELLTRRGGSILNLINDFFENHKQGWKAAELFDKEIVTTEDLELLHNLAEIVVECLDRDVRRRPTMVDVAERLSILNQSR</sequence>
<dbReference type="InterPro" id="IPR008271">
    <property type="entry name" value="Ser/Thr_kinase_AS"/>
</dbReference>
<dbReference type="GO" id="GO:0005524">
    <property type="term" value="F:ATP binding"/>
    <property type="evidence" value="ECO:0007669"/>
    <property type="project" value="UniProtKB-KW"/>
</dbReference>
<dbReference type="PROSITE" id="PS50011">
    <property type="entry name" value="PROTEIN_KINASE_DOM"/>
    <property type="match status" value="1"/>
</dbReference>
<evidence type="ECO:0000313" key="4">
    <source>
        <dbReference type="EMBL" id="VAI53225.1"/>
    </source>
</evidence>
<feature type="domain" description="Protein kinase" evidence="3">
    <location>
        <begin position="1"/>
        <end position="231"/>
    </location>
</feature>
<evidence type="ECO:0000313" key="5">
    <source>
        <dbReference type="Proteomes" id="UP000324705"/>
    </source>
</evidence>
<dbReference type="Gramene" id="TRITD6Bv1G010150.1">
    <property type="protein sequence ID" value="TRITD6Bv1G010150.1"/>
    <property type="gene ID" value="TRITD6Bv1G010150"/>
</dbReference>
<accession>A0A9R1B6F7</accession>
<dbReference type="PROSITE" id="PS00108">
    <property type="entry name" value="PROTEIN_KINASE_ST"/>
    <property type="match status" value="1"/>
</dbReference>
<proteinExistence type="predicted"/>
<keyword evidence="1" id="KW-0547">Nucleotide-binding</keyword>
<dbReference type="InterPro" id="IPR001245">
    <property type="entry name" value="Ser-Thr/Tyr_kinase_cat_dom"/>
</dbReference>
<dbReference type="GO" id="GO:0004674">
    <property type="term" value="F:protein serine/threonine kinase activity"/>
    <property type="evidence" value="ECO:0007669"/>
    <property type="project" value="TreeGrafter"/>
</dbReference>